<dbReference type="InterPro" id="IPR005467">
    <property type="entry name" value="His_kinase_dom"/>
</dbReference>
<dbReference type="Gene3D" id="3.30.565.10">
    <property type="entry name" value="Histidine kinase-like ATPase, C-terminal domain"/>
    <property type="match status" value="1"/>
</dbReference>
<keyword evidence="2" id="KW-0472">Membrane</keyword>
<evidence type="ECO:0000313" key="4">
    <source>
        <dbReference type="EMBL" id="SFZ98105.1"/>
    </source>
</evidence>
<dbReference type="PANTHER" id="PTHR43547:SF2">
    <property type="entry name" value="HYBRID SIGNAL TRANSDUCTION HISTIDINE KINASE C"/>
    <property type="match status" value="1"/>
</dbReference>
<keyword evidence="4" id="KW-0808">Transferase</keyword>
<dbReference type="SMART" id="SM00387">
    <property type="entry name" value="HATPase_c"/>
    <property type="match status" value="1"/>
</dbReference>
<evidence type="ECO:0000259" key="3">
    <source>
        <dbReference type="PROSITE" id="PS50109"/>
    </source>
</evidence>
<dbReference type="Gene3D" id="1.10.287.130">
    <property type="match status" value="1"/>
</dbReference>
<accession>A0A1W1EDH2</accession>
<dbReference type="SUPFAM" id="SSF55874">
    <property type="entry name" value="ATPase domain of HSP90 chaperone/DNA topoisomerase II/histidine kinase"/>
    <property type="match status" value="1"/>
</dbReference>
<evidence type="ECO:0000256" key="2">
    <source>
        <dbReference type="SAM" id="Phobius"/>
    </source>
</evidence>
<dbReference type="CDD" id="cd00075">
    <property type="entry name" value="HATPase"/>
    <property type="match status" value="1"/>
</dbReference>
<dbReference type="PRINTS" id="PR00344">
    <property type="entry name" value="BCTRLSENSOR"/>
</dbReference>
<feature type="transmembrane region" description="Helical" evidence="2">
    <location>
        <begin position="20"/>
        <end position="43"/>
    </location>
</feature>
<dbReference type="Pfam" id="PF00512">
    <property type="entry name" value="HisKA"/>
    <property type="match status" value="1"/>
</dbReference>
<organism evidence="4">
    <name type="scientific">hydrothermal vent metagenome</name>
    <dbReference type="NCBI Taxonomy" id="652676"/>
    <lineage>
        <taxon>unclassified sequences</taxon>
        <taxon>metagenomes</taxon>
        <taxon>ecological metagenomes</taxon>
    </lineage>
</organism>
<keyword evidence="2" id="KW-0812">Transmembrane</keyword>
<keyword evidence="1" id="KW-0597">Phosphoprotein</keyword>
<sequence length="404" mass="47727">MLVLKNRVTNSVLKSEKASLLRFFILYITMISILIVLSLIFYYQTEEKLFLAHERVKFTKYAYIQKKRLKVLHHYFDEKKTYPRDERFKSAIYDIDGKKIFSLLENKEINLDEIIYISNGYIHYIDNFDVYYLGAKYLILEVKDNEQWHYNIWKSIIIYGFLALISFMLFGLFLARLFLKPMRDSIVLLDRFIKDTTHELNTPLTAILSNIEMIDEESMSEKNRKKLTRINIAAKTVSRLYKDLTFLTLEQDRKNNNTVVDIKKEIIDRIEYFYILAKSKNIKFEKKLDNSTIYIDRIKFIQVLDNLISNAIKYNVRGGKIIIKLEKNILSIEDTGIGIDEAETSLMFDRYKRFNNSEGGFGIGLNIVKQILDEYNINIEVNSKVSKGTKIILSWNKYKKVKNA</sequence>
<dbReference type="PANTHER" id="PTHR43547">
    <property type="entry name" value="TWO-COMPONENT HISTIDINE KINASE"/>
    <property type="match status" value="1"/>
</dbReference>
<dbReference type="InterPro" id="IPR003594">
    <property type="entry name" value="HATPase_dom"/>
</dbReference>
<dbReference type="SMART" id="SM00388">
    <property type="entry name" value="HisKA"/>
    <property type="match status" value="1"/>
</dbReference>
<protein>
    <submittedName>
        <fullName evidence="4">Two-component system histidine kinase DccS</fullName>
    </submittedName>
</protein>
<keyword evidence="4" id="KW-0418">Kinase</keyword>
<dbReference type="AlphaFoldDB" id="A0A1W1EDH2"/>
<dbReference type="Pfam" id="PF02518">
    <property type="entry name" value="HATPase_c"/>
    <property type="match status" value="1"/>
</dbReference>
<dbReference type="InterPro" id="IPR036890">
    <property type="entry name" value="HATPase_C_sf"/>
</dbReference>
<feature type="transmembrane region" description="Helical" evidence="2">
    <location>
        <begin position="156"/>
        <end position="179"/>
    </location>
</feature>
<dbReference type="PROSITE" id="PS50109">
    <property type="entry name" value="HIS_KIN"/>
    <property type="match status" value="1"/>
</dbReference>
<feature type="domain" description="Histidine kinase" evidence="3">
    <location>
        <begin position="195"/>
        <end position="399"/>
    </location>
</feature>
<dbReference type="SUPFAM" id="SSF47384">
    <property type="entry name" value="Homodimeric domain of signal transducing histidine kinase"/>
    <property type="match status" value="1"/>
</dbReference>
<dbReference type="EMBL" id="FPKX01000034">
    <property type="protein sequence ID" value="SFZ98105.1"/>
    <property type="molecule type" value="Genomic_DNA"/>
</dbReference>
<dbReference type="InterPro" id="IPR003661">
    <property type="entry name" value="HisK_dim/P_dom"/>
</dbReference>
<proteinExistence type="predicted"/>
<evidence type="ECO:0000256" key="1">
    <source>
        <dbReference type="ARBA" id="ARBA00022553"/>
    </source>
</evidence>
<dbReference type="InterPro" id="IPR036097">
    <property type="entry name" value="HisK_dim/P_sf"/>
</dbReference>
<reference evidence="4" key="1">
    <citation type="submission" date="2016-10" db="EMBL/GenBank/DDBJ databases">
        <authorList>
            <person name="de Groot N.N."/>
        </authorList>
    </citation>
    <scope>NUCLEOTIDE SEQUENCE</scope>
</reference>
<dbReference type="InterPro" id="IPR004358">
    <property type="entry name" value="Sig_transdc_His_kin-like_C"/>
</dbReference>
<gene>
    <name evidence="4" type="ORF">MNB_SV-5-1202</name>
</gene>
<name>A0A1W1EDH2_9ZZZZ</name>
<dbReference type="GO" id="GO:0000155">
    <property type="term" value="F:phosphorelay sensor kinase activity"/>
    <property type="evidence" value="ECO:0007669"/>
    <property type="project" value="InterPro"/>
</dbReference>
<keyword evidence="2" id="KW-1133">Transmembrane helix</keyword>
<dbReference type="CDD" id="cd00082">
    <property type="entry name" value="HisKA"/>
    <property type="match status" value="1"/>
</dbReference>